<feature type="coiled-coil region" evidence="1">
    <location>
        <begin position="16"/>
        <end position="102"/>
    </location>
</feature>
<organism evidence="2 3">
    <name type="scientific">Tritrichomonas foetus</name>
    <dbReference type="NCBI Taxonomy" id="1144522"/>
    <lineage>
        <taxon>Eukaryota</taxon>
        <taxon>Metamonada</taxon>
        <taxon>Parabasalia</taxon>
        <taxon>Tritrichomonadida</taxon>
        <taxon>Tritrichomonadidae</taxon>
        <taxon>Tritrichomonas</taxon>
    </lineage>
</organism>
<sequence length="156" mass="18761">MIRDLNSQIWKKLSEKDALLRKVQDKEKKEEEMKKEIRDLKKQISDLKSAGVEHALLQQKYKAILDDLDKERREKAEIIQENEDLQEEVLTLGLRLEEVRTEKLRNVVKMDWDNRKIISIRPNPRERPVEVLSMDDVLRSLKKRGFRIEQRWIDSD</sequence>
<dbReference type="RefSeq" id="XP_068346827.1">
    <property type="nucleotide sequence ID" value="XM_068512978.1"/>
</dbReference>
<dbReference type="GeneID" id="94847682"/>
<protein>
    <submittedName>
        <fullName evidence="2">Uncharacterized protein</fullName>
    </submittedName>
</protein>
<name>A0A1J4J2W5_9EUKA</name>
<dbReference type="Proteomes" id="UP000179807">
    <property type="component" value="Unassembled WGS sequence"/>
</dbReference>
<dbReference type="AlphaFoldDB" id="A0A1J4J2W5"/>
<reference evidence="2" key="1">
    <citation type="submission" date="2016-10" db="EMBL/GenBank/DDBJ databases">
        <authorList>
            <person name="Benchimol M."/>
            <person name="Almeida L.G."/>
            <person name="Vasconcelos A.T."/>
            <person name="Perreira-Neves A."/>
            <person name="Rosa I.A."/>
            <person name="Tasca T."/>
            <person name="Bogo M.R."/>
            <person name="de Souza W."/>
        </authorList>
    </citation>
    <scope>NUCLEOTIDE SEQUENCE [LARGE SCALE GENOMIC DNA]</scope>
    <source>
        <strain evidence="2">K</strain>
    </source>
</reference>
<proteinExistence type="predicted"/>
<comment type="caution">
    <text evidence="2">The sequence shown here is derived from an EMBL/GenBank/DDBJ whole genome shotgun (WGS) entry which is preliminary data.</text>
</comment>
<keyword evidence="3" id="KW-1185">Reference proteome</keyword>
<dbReference type="EMBL" id="MLAK01001379">
    <property type="protein sequence ID" value="OHS93690.1"/>
    <property type="molecule type" value="Genomic_DNA"/>
</dbReference>
<evidence type="ECO:0000313" key="2">
    <source>
        <dbReference type="EMBL" id="OHS93690.1"/>
    </source>
</evidence>
<evidence type="ECO:0000313" key="3">
    <source>
        <dbReference type="Proteomes" id="UP000179807"/>
    </source>
</evidence>
<dbReference type="VEuPathDB" id="TrichDB:TRFO_40052"/>
<gene>
    <name evidence="2" type="ORF">TRFO_40052</name>
</gene>
<accession>A0A1J4J2W5</accession>
<keyword evidence="1" id="KW-0175">Coiled coil</keyword>
<evidence type="ECO:0000256" key="1">
    <source>
        <dbReference type="SAM" id="Coils"/>
    </source>
</evidence>